<dbReference type="Gene3D" id="2.60.120.200">
    <property type="match status" value="1"/>
</dbReference>
<dbReference type="InterPro" id="IPR023296">
    <property type="entry name" value="Glyco_hydro_beta-prop_sf"/>
</dbReference>
<feature type="domain" description="Glycosyl hydrolase family 32 N-terminal" evidence="4">
    <location>
        <begin position="167"/>
        <end position="266"/>
    </location>
</feature>
<comment type="caution">
    <text evidence="5">The sequence shown here is derived from an EMBL/GenBank/DDBJ whole genome shotgun (WGS) entry which is preliminary data.</text>
</comment>
<evidence type="ECO:0000313" key="5">
    <source>
        <dbReference type="EMBL" id="GAG08773.1"/>
    </source>
</evidence>
<feature type="non-terminal residue" evidence="5">
    <location>
        <position position="1"/>
    </location>
</feature>
<evidence type="ECO:0000256" key="3">
    <source>
        <dbReference type="ARBA" id="ARBA00023295"/>
    </source>
</evidence>
<organism evidence="5">
    <name type="scientific">marine sediment metagenome</name>
    <dbReference type="NCBI Taxonomy" id="412755"/>
    <lineage>
        <taxon>unclassified sequences</taxon>
        <taxon>metagenomes</taxon>
        <taxon>ecological metagenomes</taxon>
    </lineage>
</organism>
<proteinExistence type="inferred from homology"/>
<dbReference type="Pfam" id="PF00251">
    <property type="entry name" value="Glyco_hydro_32N"/>
    <property type="match status" value="1"/>
</dbReference>
<evidence type="ECO:0000256" key="1">
    <source>
        <dbReference type="ARBA" id="ARBA00009902"/>
    </source>
</evidence>
<dbReference type="Gene3D" id="2.115.10.20">
    <property type="entry name" value="Glycosyl hydrolase domain, family 43"/>
    <property type="match status" value="1"/>
</dbReference>
<reference evidence="5" key="1">
    <citation type="journal article" date="2014" name="Front. Microbiol.">
        <title>High frequency of phylogenetically diverse reductive dehalogenase-homologous genes in deep subseafloor sedimentary metagenomes.</title>
        <authorList>
            <person name="Kawai M."/>
            <person name="Futagami T."/>
            <person name="Toyoda A."/>
            <person name="Takaki Y."/>
            <person name="Nishi S."/>
            <person name="Hori S."/>
            <person name="Arai W."/>
            <person name="Tsubouchi T."/>
            <person name="Morono Y."/>
            <person name="Uchiyama I."/>
            <person name="Ito T."/>
            <person name="Fujiyama A."/>
            <person name="Inagaki F."/>
            <person name="Takami H."/>
        </authorList>
    </citation>
    <scope>NUCLEOTIDE SEQUENCE</scope>
    <source>
        <strain evidence="5">Expedition CK06-06</strain>
    </source>
</reference>
<dbReference type="InterPro" id="IPR050551">
    <property type="entry name" value="Fructan_Metab_Enzymes"/>
</dbReference>
<dbReference type="SUPFAM" id="SSF49899">
    <property type="entry name" value="Concanavalin A-like lectins/glucanases"/>
    <property type="match status" value="1"/>
</dbReference>
<evidence type="ECO:0000259" key="4">
    <source>
        <dbReference type="Pfam" id="PF00251"/>
    </source>
</evidence>
<accession>X0V8G0</accession>
<feature type="non-terminal residue" evidence="5">
    <location>
        <position position="267"/>
    </location>
</feature>
<dbReference type="EMBL" id="BARS01025838">
    <property type="protein sequence ID" value="GAG08773.1"/>
    <property type="molecule type" value="Genomic_DNA"/>
</dbReference>
<evidence type="ECO:0000256" key="2">
    <source>
        <dbReference type="ARBA" id="ARBA00022801"/>
    </source>
</evidence>
<dbReference type="InterPro" id="IPR013148">
    <property type="entry name" value="Glyco_hydro_32_N"/>
</dbReference>
<dbReference type="AlphaFoldDB" id="X0V8G0"/>
<dbReference type="SUPFAM" id="SSF75005">
    <property type="entry name" value="Arabinanase/levansucrase/invertase"/>
    <property type="match status" value="1"/>
</dbReference>
<dbReference type="PANTHER" id="PTHR31953">
    <property type="entry name" value="BETA-FRUCTOFURANOSIDASE, INSOLUBLE ISOENZYME CWINV1-RELATED"/>
    <property type="match status" value="1"/>
</dbReference>
<comment type="similarity">
    <text evidence="1">Belongs to the glycosyl hydrolase 32 family.</text>
</comment>
<name>X0V8G0_9ZZZZ</name>
<keyword evidence="3" id="KW-0326">Glycosidase</keyword>
<dbReference type="GO" id="GO:0016798">
    <property type="term" value="F:hydrolase activity, acting on glycosyl bonds"/>
    <property type="evidence" value="ECO:0007669"/>
    <property type="project" value="UniProtKB-KW"/>
</dbReference>
<keyword evidence="2" id="KW-0378">Hydrolase</keyword>
<protein>
    <recommendedName>
        <fullName evidence="4">Glycosyl hydrolase family 32 N-terminal domain-containing protein</fullName>
    </recommendedName>
</protein>
<gene>
    <name evidence="5" type="ORF">S01H1_40782</name>
</gene>
<dbReference type="InterPro" id="IPR013320">
    <property type="entry name" value="ConA-like_dom_sf"/>
</dbReference>
<sequence>EIRIYRNGEVYASYQAKNIDLLSSKNNIAVFGLRHVGAAGGHISGAIEDARIYSTALTADEIKSLQPNRKSKIEPYAWWDFEGDKVEDSTGRFAHSRMKNGAKLADGKLVLGENSVLVAAVTEDGAKIATRDLAPRPPAPPYVEETPAMPKDVPANWLTYHLAHPGPGVGMPGDPNPAFYYKGRYHLHYIYRNKHGFAFAHVSSKDMVTWKWHPTVLVGPNTGHGMFSGTGFFTKDGRPAMIYHGQGSGNNYLAFALDDNLDEWTKP</sequence>